<accession>A0A1X7J0Y8</accession>
<evidence type="ECO:0000313" key="2">
    <source>
        <dbReference type="Proteomes" id="UP000193834"/>
    </source>
</evidence>
<dbReference type="InterPro" id="IPR035253">
    <property type="entry name" value="Lipoprotein_22_bac"/>
</dbReference>
<dbReference type="Pfam" id="PF17294">
    <property type="entry name" value="Lipoprotein_22"/>
    <property type="match status" value="1"/>
</dbReference>
<evidence type="ECO:0000313" key="1">
    <source>
        <dbReference type="EMBL" id="SMG20994.1"/>
    </source>
</evidence>
<proteinExistence type="predicted"/>
<name>A0A1X7J0Y8_9BACL</name>
<dbReference type="EMBL" id="FXAZ01000001">
    <property type="protein sequence ID" value="SMG20994.1"/>
    <property type="molecule type" value="Genomic_DNA"/>
</dbReference>
<dbReference type="Gene3D" id="3.30.70.3060">
    <property type="match status" value="1"/>
</dbReference>
<keyword evidence="2" id="KW-1185">Reference proteome</keyword>
<dbReference type="AlphaFoldDB" id="A0A1X7J0Y8"/>
<dbReference type="OrthoDB" id="2617138at2"/>
<dbReference type="PROSITE" id="PS51257">
    <property type="entry name" value="PROKAR_LIPOPROTEIN"/>
    <property type="match status" value="1"/>
</dbReference>
<reference evidence="1 2" key="1">
    <citation type="submission" date="2017-04" db="EMBL/GenBank/DDBJ databases">
        <authorList>
            <person name="Afonso C.L."/>
            <person name="Miller P.J."/>
            <person name="Scott M.A."/>
            <person name="Spackman E."/>
            <person name="Goraichik I."/>
            <person name="Dimitrov K.M."/>
            <person name="Suarez D.L."/>
            <person name="Swayne D.E."/>
        </authorList>
    </citation>
    <scope>NUCLEOTIDE SEQUENCE [LARGE SCALE GENOMIC DNA]</scope>
    <source>
        <strain evidence="1 2">11</strain>
    </source>
</reference>
<organism evidence="1 2">
    <name type="scientific">Paenibacillus aquistagni</name>
    <dbReference type="NCBI Taxonomy" id="1852522"/>
    <lineage>
        <taxon>Bacteria</taxon>
        <taxon>Bacillati</taxon>
        <taxon>Bacillota</taxon>
        <taxon>Bacilli</taxon>
        <taxon>Bacillales</taxon>
        <taxon>Paenibacillaceae</taxon>
        <taxon>Paenibacillus</taxon>
    </lineage>
</organism>
<dbReference type="Proteomes" id="UP000193834">
    <property type="component" value="Unassembled WGS sequence"/>
</dbReference>
<sequence>MKAWRTMVAVMMIFTIVGTGCTFFDKANGVILYGSERAVDNTLTSYGKDATFSKKLPFKEQQTEKGKVMILSADSAKALLDAAVLQQVKDQDKVAKLKNASVVKEQAGVLYAKSEVRDFHLDGVALHYDGNCIIGDSRILVDMFAIVSNKDYENMNGEEKIIGLLNAGKDLSAKMKDLSNQVEAVQLVKFES</sequence>
<protein>
    <submittedName>
        <fullName evidence="1">Uncharacterized protein</fullName>
    </submittedName>
</protein>
<dbReference type="Gene3D" id="2.40.40.60">
    <property type="match status" value="1"/>
</dbReference>
<dbReference type="RefSeq" id="WP_085493258.1">
    <property type="nucleotide sequence ID" value="NZ_FXAZ01000001.1"/>
</dbReference>
<gene>
    <name evidence="1" type="ORF">SAMN06295960_1071</name>
</gene>